<feature type="transmembrane region" description="Helical" evidence="1">
    <location>
        <begin position="69"/>
        <end position="90"/>
    </location>
</feature>
<dbReference type="PANTHER" id="PTHR31272">
    <property type="entry name" value="CYTOCHROME C-TYPE BIOGENESIS PROTEIN HI_1454-RELATED"/>
    <property type="match status" value="1"/>
</dbReference>
<dbReference type="InterPro" id="IPR039447">
    <property type="entry name" value="UreH-like_TM_dom"/>
</dbReference>
<keyword evidence="4" id="KW-1185">Reference proteome</keyword>
<accession>A0A4Y8IHH6</accession>
<dbReference type="AlphaFoldDB" id="A0A4Y8IHH6"/>
<keyword evidence="1" id="KW-0472">Membrane</keyword>
<reference evidence="3 4" key="1">
    <citation type="submission" date="2019-03" db="EMBL/GenBank/DDBJ databases">
        <authorList>
            <person name="He R.-H."/>
        </authorList>
    </citation>
    <scope>NUCLEOTIDE SEQUENCE [LARGE SCALE GENOMIC DNA]</scope>
    <source>
        <strain evidence="4">SH 714</strain>
    </source>
</reference>
<protein>
    <submittedName>
        <fullName evidence="3">Sulfite exporter TauE/SafE family protein</fullName>
    </submittedName>
</protein>
<keyword evidence="1" id="KW-1133">Transmembrane helix</keyword>
<feature type="transmembrane region" description="Helical" evidence="1">
    <location>
        <begin position="147"/>
        <end position="175"/>
    </location>
</feature>
<dbReference type="EMBL" id="SOPW01000013">
    <property type="protein sequence ID" value="TFB18523.1"/>
    <property type="molecule type" value="Genomic_DNA"/>
</dbReference>
<dbReference type="PANTHER" id="PTHR31272:SF4">
    <property type="entry name" value="CYTOCHROME C-TYPE BIOGENESIS PROTEIN HI_1454-RELATED"/>
    <property type="match status" value="1"/>
</dbReference>
<evidence type="ECO:0000256" key="1">
    <source>
        <dbReference type="SAM" id="Phobius"/>
    </source>
</evidence>
<feature type="transmembrane region" description="Helical" evidence="1">
    <location>
        <begin position="110"/>
        <end position="126"/>
    </location>
</feature>
<proteinExistence type="predicted"/>
<keyword evidence="1" id="KW-0812">Transmembrane</keyword>
<dbReference type="OrthoDB" id="43562at2"/>
<dbReference type="InterPro" id="IPR051790">
    <property type="entry name" value="Cytochrome_c-biogenesis_DsbD"/>
</dbReference>
<gene>
    <name evidence="3" type="ORF">E3U55_12080</name>
</gene>
<comment type="caution">
    <text evidence="3">The sequence shown here is derived from an EMBL/GenBank/DDBJ whole genome shotgun (WGS) entry which is preliminary data.</text>
</comment>
<dbReference type="Proteomes" id="UP000297975">
    <property type="component" value="Unassembled WGS sequence"/>
</dbReference>
<evidence type="ECO:0000313" key="4">
    <source>
        <dbReference type="Proteomes" id="UP000297975"/>
    </source>
</evidence>
<dbReference type="RefSeq" id="WP_134340728.1">
    <property type="nucleotide sequence ID" value="NZ_SOPW01000013.1"/>
</dbReference>
<evidence type="ECO:0000259" key="2">
    <source>
        <dbReference type="Pfam" id="PF13386"/>
    </source>
</evidence>
<dbReference type="Pfam" id="PF13386">
    <property type="entry name" value="DsbD_2"/>
    <property type="match status" value="1"/>
</dbReference>
<sequence length="242" mass="27380">MYEILNSFSQLLYGPLTGLTNGFGHIPILSAFFLGVLAAASPCQLTGNIAAITLYGNRSVQERIPWFDVILYLFGKIIVFTGFGLLIWYFGKDISRELTIYFPWVQKLMGPLYILIGLHLLGKIQFKWPSFLRQRNNKFINNGKASSFLFGVMYSLGFCPTMFVLFFVTLMPMVLSSSYGMILPSLFGIGTAFPFLIFLFLIWYFGINGTIMNKGRSVGKKIHQFAALFLILLGISDTITYW</sequence>
<feature type="domain" description="Urease accessory protein UreH-like transmembrane" evidence="2">
    <location>
        <begin position="31"/>
        <end position="235"/>
    </location>
</feature>
<feature type="transmembrane region" description="Helical" evidence="1">
    <location>
        <begin position="181"/>
        <end position="205"/>
    </location>
</feature>
<feature type="transmembrane region" description="Helical" evidence="1">
    <location>
        <begin position="28"/>
        <end position="57"/>
    </location>
</feature>
<organism evidence="3 4">
    <name type="scientific">Filobacillus milosensis</name>
    <dbReference type="NCBI Taxonomy" id="94137"/>
    <lineage>
        <taxon>Bacteria</taxon>
        <taxon>Bacillati</taxon>
        <taxon>Bacillota</taxon>
        <taxon>Bacilli</taxon>
        <taxon>Bacillales</taxon>
        <taxon>Bacillaceae</taxon>
        <taxon>Filobacillus</taxon>
    </lineage>
</organism>
<name>A0A4Y8IHH6_9BACI</name>
<evidence type="ECO:0000313" key="3">
    <source>
        <dbReference type="EMBL" id="TFB18523.1"/>
    </source>
</evidence>